<keyword evidence="1" id="KW-0418">Kinase</keyword>
<dbReference type="GO" id="GO:0016301">
    <property type="term" value="F:kinase activity"/>
    <property type="evidence" value="ECO:0007669"/>
    <property type="project" value="UniProtKB-KW"/>
</dbReference>
<proteinExistence type="predicted"/>
<accession>A0A2Z7BN25</accession>
<organism evidence="1 2">
    <name type="scientific">Dorcoceras hygrometricum</name>
    <dbReference type="NCBI Taxonomy" id="472368"/>
    <lineage>
        <taxon>Eukaryota</taxon>
        <taxon>Viridiplantae</taxon>
        <taxon>Streptophyta</taxon>
        <taxon>Embryophyta</taxon>
        <taxon>Tracheophyta</taxon>
        <taxon>Spermatophyta</taxon>
        <taxon>Magnoliopsida</taxon>
        <taxon>eudicotyledons</taxon>
        <taxon>Gunneridae</taxon>
        <taxon>Pentapetalae</taxon>
        <taxon>asterids</taxon>
        <taxon>lamiids</taxon>
        <taxon>Lamiales</taxon>
        <taxon>Gesneriaceae</taxon>
        <taxon>Didymocarpoideae</taxon>
        <taxon>Trichosporeae</taxon>
        <taxon>Loxocarpinae</taxon>
        <taxon>Dorcoceras</taxon>
    </lineage>
</organism>
<keyword evidence="1" id="KW-0675">Receptor</keyword>
<dbReference type="Proteomes" id="UP000250235">
    <property type="component" value="Unassembled WGS sequence"/>
</dbReference>
<keyword evidence="1" id="KW-0808">Transferase</keyword>
<reference evidence="1 2" key="1">
    <citation type="journal article" date="2015" name="Proc. Natl. Acad. Sci. U.S.A.">
        <title>The resurrection genome of Boea hygrometrica: A blueprint for survival of dehydration.</title>
        <authorList>
            <person name="Xiao L."/>
            <person name="Yang G."/>
            <person name="Zhang L."/>
            <person name="Yang X."/>
            <person name="Zhao S."/>
            <person name="Ji Z."/>
            <person name="Zhou Q."/>
            <person name="Hu M."/>
            <person name="Wang Y."/>
            <person name="Chen M."/>
            <person name="Xu Y."/>
            <person name="Jin H."/>
            <person name="Xiao X."/>
            <person name="Hu G."/>
            <person name="Bao F."/>
            <person name="Hu Y."/>
            <person name="Wan P."/>
            <person name="Li L."/>
            <person name="Deng X."/>
            <person name="Kuang T."/>
            <person name="Xiang C."/>
            <person name="Zhu J.K."/>
            <person name="Oliver M.J."/>
            <person name="He Y."/>
        </authorList>
    </citation>
    <scope>NUCLEOTIDE SEQUENCE [LARGE SCALE GENOMIC DNA]</scope>
    <source>
        <strain evidence="2">cv. XS01</strain>
    </source>
</reference>
<evidence type="ECO:0000313" key="1">
    <source>
        <dbReference type="EMBL" id="KZV34998.1"/>
    </source>
</evidence>
<dbReference type="EMBL" id="KV005014">
    <property type="protein sequence ID" value="KZV34998.1"/>
    <property type="molecule type" value="Genomic_DNA"/>
</dbReference>
<sequence>MVKGKGIQVVEIELQESTVRNKHVIDIVYGTDDFGWSSTRGRCIFHCWRGLNCSRAYPTIPQEDGFCCTHFRGMSTVSSRDLNARIDDFEGVRRSKLDQIRSELVQIDCELKKRIVADQKRACSNQLRTEEVRL</sequence>
<protein>
    <submittedName>
        <fullName evidence="1">LRR receptor-like serine/threonine-protein kinase</fullName>
    </submittedName>
</protein>
<evidence type="ECO:0000313" key="2">
    <source>
        <dbReference type="Proteomes" id="UP000250235"/>
    </source>
</evidence>
<keyword evidence="2" id="KW-1185">Reference proteome</keyword>
<dbReference type="AlphaFoldDB" id="A0A2Z7BN25"/>
<name>A0A2Z7BN25_9LAMI</name>
<gene>
    <name evidence="1" type="ORF">F511_22940</name>
</gene>